<dbReference type="Proteomes" id="UP000825890">
    <property type="component" value="Unassembled WGS sequence"/>
</dbReference>
<feature type="region of interest" description="Disordered" evidence="1">
    <location>
        <begin position="289"/>
        <end position="320"/>
    </location>
</feature>
<protein>
    <submittedName>
        <fullName evidence="2">Uncharacterized protein</fullName>
    </submittedName>
</protein>
<accession>A0A9P3C7D1</accession>
<keyword evidence="3" id="KW-1185">Reference proteome</keyword>
<dbReference type="RefSeq" id="XP_044653391.1">
    <property type="nucleotide sequence ID" value="XM_044797456.1"/>
</dbReference>
<feature type="region of interest" description="Disordered" evidence="1">
    <location>
        <begin position="363"/>
        <end position="403"/>
    </location>
</feature>
<dbReference type="EMBL" id="BOLY01000002">
    <property type="protein sequence ID" value="GIZ38904.1"/>
    <property type="molecule type" value="Genomic_DNA"/>
</dbReference>
<organism evidence="2 3">
    <name type="scientific">Cercospora kikuchii</name>
    <dbReference type="NCBI Taxonomy" id="84275"/>
    <lineage>
        <taxon>Eukaryota</taxon>
        <taxon>Fungi</taxon>
        <taxon>Dikarya</taxon>
        <taxon>Ascomycota</taxon>
        <taxon>Pezizomycotina</taxon>
        <taxon>Dothideomycetes</taxon>
        <taxon>Dothideomycetidae</taxon>
        <taxon>Mycosphaerellales</taxon>
        <taxon>Mycosphaerellaceae</taxon>
        <taxon>Cercospora</taxon>
    </lineage>
</organism>
<proteinExistence type="predicted"/>
<feature type="compositionally biased region" description="Low complexity" evidence="1">
    <location>
        <begin position="289"/>
        <end position="306"/>
    </location>
</feature>
<dbReference type="GeneID" id="68287878"/>
<feature type="region of interest" description="Disordered" evidence="1">
    <location>
        <begin position="35"/>
        <end position="198"/>
    </location>
</feature>
<dbReference type="AlphaFoldDB" id="A0A9P3C7D1"/>
<dbReference type="OrthoDB" id="10438695at2759"/>
<evidence type="ECO:0000313" key="3">
    <source>
        <dbReference type="Proteomes" id="UP000825890"/>
    </source>
</evidence>
<sequence>MSEGRCSNCVYYCKPNTECEPSTKSFEYHLYNQAASAEDKKLRQPKARKRPNRKPPGYGLRPNGPAKLLPPELINEPLKYLQPTPRYAKENEEKQAAKLQHEDDTIRDADGASSVAGAMPGSSVEGRSNFSSGFSCPVPMQMPIPATAPPSYKSGPYNMSDHHSTPFPSNTQGPSYRTGPSCSTSPSHMPGLAYPQVLSPAPGASSTYTASSTPSPYYALSGQNVSSGVPFQYDAVIPRGGSSFGNKNGPYSNSPPAMPVYNGHPYMASQNVQYQWRRAEIAAQGAAPVASPLPATPAPSTAATQSHDCYPQEPSVHPSKRLKASLEAGNSEARWAQQLLPQQSPSAPSEEPLAQNNLLKRRLSQVDLGAGKMKEEEPSRATMQKAEPSEDVDVKIETEELCD</sequence>
<name>A0A9P3C7D1_9PEZI</name>
<feature type="compositionally biased region" description="Polar residues" evidence="1">
    <location>
        <begin position="166"/>
        <end position="187"/>
    </location>
</feature>
<feature type="compositionally biased region" description="Basic residues" evidence="1">
    <location>
        <begin position="43"/>
        <end position="53"/>
    </location>
</feature>
<feature type="compositionally biased region" description="Basic and acidic residues" evidence="1">
    <location>
        <begin position="87"/>
        <end position="110"/>
    </location>
</feature>
<comment type="caution">
    <text evidence="2">The sequence shown here is derived from an EMBL/GenBank/DDBJ whole genome shotgun (WGS) entry which is preliminary data.</text>
</comment>
<evidence type="ECO:0000313" key="2">
    <source>
        <dbReference type="EMBL" id="GIZ38904.1"/>
    </source>
</evidence>
<gene>
    <name evidence="2" type="ORF">CKM354_000230300</name>
</gene>
<feature type="compositionally biased region" description="Basic and acidic residues" evidence="1">
    <location>
        <begin position="392"/>
        <end position="403"/>
    </location>
</feature>
<feature type="compositionally biased region" description="Polar residues" evidence="1">
    <location>
        <begin position="125"/>
        <end position="134"/>
    </location>
</feature>
<evidence type="ECO:0000256" key="1">
    <source>
        <dbReference type="SAM" id="MobiDB-lite"/>
    </source>
</evidence>
<reference evidence="2 3" key="1">
    <citation type="submission" date="2021-01" db="EMBL/GenBank/DDBJ databases">
        <title>Cercospora kikuchii MAFF 305040 whole genome shotgun sequence.</title>
        <authorList>
            <person name="Kashiwa T."/>
            <person name="Suzuki T."/>
        </authorList>
    </citation>
    <scope>NUCLEOTIDE SEQUENCE [LARGE SCALE GENOMIC DNA]</scope>
    <source>
        <strain evidence="2 3">MAFF 305040</strain>
    </source>
</reference>